<dbReference type="PANTHER" id="PTHR33515:SF1">
    <property type="entry name" value="RIBOSOME-BINDING FACTOR A, CHLOROPLASTIC-RELATED"/>
    <property type="match status" value="1"/>
</dbReference>
<dbReference type="AlphaFoldDB" id="A0NL42"/>
<dbReference type="GO" id="GO:0030490">
    <property type="term" value="P:maturation of SSU-rRNA"/>
    <property type="evidence" value="ECO:0007669"/>
    <property type="project" value="UniProtKB-UniRule"/>
</dbReference>
<name>A0NL42_OENOE</name>
<accession>A0NL42</accession>
<comment type="similarity">
    <text evidence="2">Belongs to the RbfA family.</text>
</comment>
<evidence type="ECO:0000256" key="1">
    <source>
        <dbReference type="ARBA" id="ARBA00022517"/>
    </source>
</evidence>
<dbReference type="NCBIfam" id="TIGR00082">
    <property type="entry name" value="rbfA"/>
    <property type="match status" value="1"/>
</dbReference>
<dbReference type="GO" id="GO:0043024">
    <property type="term" value="F:ribosomal small subunit binding"/>
    <property type="evidence" value="ECO:0007669"/>
    <property type="project" value="TreeGrafter"/>
</dbReference>
<proteinExistence type="inferred from homology"/>
<dbReference type="SUPFAM" id="SSF89919">
    <property type="entry name" value="Ribosome-binding factor A, RbfA"/>
    <property type="match status" value="1"/>
</dbReference>
<dbReference type="HAMAP" id="MF_00003">
    <property type="entry name" value="RbfA"/>
    <property type="match status" value="1"/>
</dbReference>
<keyword evidence="1 2" id="KW-0690">Ribosome biogenesis</keyword>
<sequence>MKKSAMSLKLIRWKRLRQMPKHAKSARLLRVEGTIQREISEILVKEVSDPRLKDVTITGIDMTPDFSIAYVYWTIYSDLASSGEKADAGLQAAKGLIKRQLARKMTTFKIPDLIFKRDTAIEYGDHIEQLIAKLNHESK</sequence>
<dbReference type="EMBL" id="AAUV01000061">
    <property type="protein sequence ID" value="EAV38713.1"/>
    <property type="molecule type" value="Genomic_DNA"/>
</dbReference>
<evidence type="ECO:0000313" key="3">
    <source>
        <dbReference type="EMBL" id="EAV38713.1"/>
    </source>
</evidence>
<protein>
    <recommendedName>
        <fullName evidence="2">Ribosome-binding factor A</fullName>
    </recommendedName>
</protein>
<dbReference type="Pfam" id="PF02033">
    <property type="entry name" value="RBFA"/>
    <property type="match status" value="1"/>
</dbReference>
<dbReference type="InterPro" id="IPR015946">
    <property type="entry name" value="KH_dom-like_a/b"/>
</dbReference>
<reference evidence="3 4" key="1">
    <citation type="submission" date="2006-11" db="EMBL/GenBank/DDBJ databases">
        <authorList>
            <consortium name="Laboratoire de Microbiologie (Universite Bourgogne)"/>
            <consortium name="GENOME Express"/>
            <consortium name="UMR Oenologie Ampelologie (Universite Bordeaux 2)"/>
            <person name="Guzzo J."/>
        </authorList>
    </citation>
    <scope>NUCLEOTIDE SEQUENCE [LARGE SCALE GENOMIC DNA]</scope>
    <source>
        <strain evidence="3 4">ATCC BAA-1163</strain>
    </source>
</reference>
<comment type="subcellular location">
    <subcellularLocation>
        <location evidence="2">Cytoplasm</location>
    </subcellularLocation>
</comment>
<keyword evidence="2" id="KW-0963">Cytoplasm</keyword>
<evidence type="ECO:0000256" key="2">
    <source>
        <dbReference type="HAMAP-Rule" id="MF_00003"/>
    </source>
</evidence>
<dbReference type="Gene3D" id="3.30.300.20">
    <property type="match status" value="1"/>
</dbReference>
<evidence type="ECO:0000313" key="4">
    <source>
        <dbReference type="Proteomes" id="UP000003346"/>
    </source>
</evidence>
<dbReference type="InterPro" id="IPR023799">
    <property type="entry name" value="RbfA_dom_sf"/>
</dbReference>
<comment type="caution">
    <text evidence="3">The sequence shown here is derived from an EMBL/GenBank/DDBJ whole genome shotgun (WGS) entry which is preliminary data.</text>
</comment>
<organism evidence="3 4">
    <name type="scientific">Oenococcus oeni ATCC BAA-1163</name>
    <dbReference type="NCBI Taxonomy" id="379360"/>
    <lineage>
        <taxon>Bacteria</taxon>
        <taxon>Bacillati</taxon>
        <taxon>Bacillota</taxon>
        <taxon>Bacilli</taxon>
        <taxon>Lactobacillales</taxon>
        <taxon>Lactobacillaceae</taxon>
        <taxon>Oenococcus</taxon>
    </lineage>
</organism>
<gene>
    <name evidence="2 3" type="primary">rbfA</name>
    <name evidence="3" type="ORF">OENOO_66021</name>
</gene>
<comment type="function">
    <text evidence="2">One of several proteins that assist in the late maturation steps of the functional core of the 30S ribosomal subunit. Associates with free 30S ribosomal subunits (but not with 30S subunits that are part of 70S ribosomes or polysomes). Required for efficient processing of 16S rRNA. May interact with the 5'-terminal helix region of 16S rRNA.</text>
</comment>
<dbReference type="GO" id="GO:0005829">
    <property type="term" value="C:cytosol"/>
    <property type="evidence" value="ECO:0007669"/>
    <property type="project" value="TreeGrafter"/>
</dbReference>
<comment type="subunit">
    <text evidence="2">Monomer. Binds 30S ribosomal subunits, but not 50S ribosomal subunits or 70S ribosomes.</text>
</comment>
<dbReference type="PANTHER" id="PTHR33515">
    <property type="entry name" value="RIBOSOME-BINDING FACTOR A, CHLOROPLASTIC-RELATED"/>
    <property type="match status" value="1"/>
</dbReference>
<dbReference type="InterPro" id="IPR000238">
    <property type="entry name" value="RbfA"/>
</dbReference>
<dbReference type="HOGENOM" id="CLU_089475_3_0_9"/>
<dbReference type="Proteomes" id="UP000003346">
    <property type="component" value="Unassembled WGS sequence"/>
</dbReference>